<proteinExistence type="predicted"/>
<gene>
    <name evidence="2" type="ORF">BO225_11055</name>
</gene>
<dbReference type="AlphaFoldDB" id="A0A1U7NJU9"/>
<name>A0A1U7NJU9_9FIRM</name>
<protein>
    <recommendedName>
        <fullName evidence="4">PepSY domain-containing protein</fullName>
    </recommendedName>
</protein>
<dbReference type="OrthoDB" id="3035110at2"/>
<evidence type="ECO:0000313" key="2">
    <source>
        <dbReference type="EMBL" id="OLU44107.1"/>
    </source>
</evidence>
<accession>A0A1U7NJU9</accession>
<dbReference type="STRING" id="1862672.BO225_11055"/>
<dbReference type="PROSITE" id="PS51257">
    <property type="entry name" value="PROKAR_LIPOPROTEIN"/>
    <property type="match status" value="1"/>
</dbReference>
<dbReference type="Proteomes" id="UP000186705">
    <property type="component" value="Unassembled WGS sequence"/>
</dbReference>
<feature type="region of interest" description="Disordered" evidence="1">
    <location>
        <begin position="83"/>
        <end position="119"/>
    </location>
</feature>
<keyword evidence="3" id="KW-1185">Reference proteome</keyword>
<evidence type="ECO:0008006" key="4">
    <source>
        <dbReference type="Google" id="ProtNLM"/>
    </source>
</evidence>
<evidence type="ECO:0000313" key="3">
    <source>
        <dbReference type="Proteomes" id="UP000186705"/>
    </source>
</evidence>
<organism evidence="2 3">
    <name type="scientific">Dubosiella newyorkensis</name>
    <dbReference type="NCBI Taxonomy" id="1862672"/>
    <lineage>
        <taxon>Bacteria</taxon>
        <taxon>Bacillati</taxon>
        <taxon>Bacillota</taxon>
        <taxon>Erysipelotrichia</taxon>
        <taxon>Erysipelotrichales</taxon>
        <taxon>Erysipelotrichaceae</taxon>
        <taxon>Dubosiella</taxon>
    </lineage>
</organism>
<comment type="caution">
    <text evidence="2">The sequence shown here is derived from an EMBL/GenBank/DDBJ whole genome shotgun (WGS) entry which is preliminary data.</text>
</comment>
<sequence>MRYKQWIAIGLSLLVLSGCSSKPTVSLEDATEVALDDSDTTVEEAKDLDAKEKDGEYVIRFGAGNGEYTYKIGMDGIIKDRSFGKVEAQSEEQAQPSEAPKQDQKETETPQETTPSNVVDKQIAIDNALANAGLAQSDVSDLSCKLNSAKTEYTVVFQFGDTKNHITLDAHSGEVISSIIE</sequence>
<evidence type="ECO:0000256" key="1">
    <source>
        <dbReference type="SAM" id="MobiDB-lite"/>
    </source>
</evidence>
<dbReference type="GeneID" id="78276466"/>
<dbReference type="RefSeq" id="WP_076342293.1">
    <property type="nucleotide sequence ID" value="NZ_JBGNFS010000001.1"/>
</dbReference>
<dbReference type="EMBL" id="MPKA01000130">
    <property type="protein sequence ID" value="OLU44107.1"/>
    <property type="molecule type" value="Genomic_DNA"/>
</dbReference>
<reference evidence="2 3" key="1">
    <citation type="submission" date="2016-11" db="EMBL/GenBank/DDBJ databases">
        <title>Description of two novel members of the family Erysipelotrichaceae: Ileibacterium lipovorans gen. nov., sp. nov. and Dubosiella newyorkensis, gen. nov., sp. nov.</title>
        <authorList>
            <person name="Cox L.M."/>
            <person name="Sohn J."/>
            <person name="Tyrrell K.L."/>
            <person name="Citron D.M."/>
            <person name="Lawson P.A."/>
            <person name="Patel N.B."/>
            <person name="Iizumi T."/>
            <person name="Perez-Perez G.I."/>
            <person name="Goldstein E.J."/>
            <person name="Blaser M.J."/>
        </authorList>
    </citation>
    <scope>NUCLEOTIDE SEQUENCE [LARGE SCALE GENOMIC DNA]</scope>
    <source>
        <strain evidence="2 3">NYU-BL-A4</strain>
    </source>
</reference>